<reference evidence="1 2" key="1">
    <citation type="submission" date="2019-03" db="EMBL/GenBank/DDBJ databases">
        <title>Single cell metagenomics reveals metabolic interactions within the superorganism composed of flagellate Streblomastix strix and complex community of Bacteroidetes bacteria on its surface.</title>
        <authorList>
            <person name="Treitli S.C."/>
            <person name="Kolisko M."/>
            <person name="Husnik F."/>
            <person name="Keeling P."/>
            <person name="Hampl V."/>
        </authorList>
    </citation>
    <scope>NUCLEOTIDE SEQUENCE [LARGE SCALE GENOMIC DNA]</scope>
    <source>
        <strain evidence="1">ST1C</strain>
    </source>
</reference>
<protein>
    <submittedName>
        <fullName evidence="1">Uncharacterized protein</fullName>
    </submittedName>
</protein>
<sequence length="146" mass="16886">SKGGTITDFLWKAAFGDYDQSPYDTSQLKVLANSFKVIANKEGLTGLKFCLCCQVKRFDIKCSNNSRDYERHVVKCEQRGGKLVKIIILDQVQKPYCPHIVQKNTFAYLLAHGREQEFKPMQYYITYDLETVEKKQLYKIMVVEGV</sequence>
<dbReference type="EMBL" id="SNRW01024625">
    <property type="protein sequence ID" value="KAA6362123.1"/>
    <property type="molecule type" value="Genomic_DNA"/>
</dbReference>
<feature type="non-terminal residue" evidence="1">
    <location>
        <position position="1"/>
    </location>
</feature>
<dbReference type="AlphaFoldDB" id="A0A5J4TW20"/>
<proteinExistence type="predicted"/>
<evidence type="ECO:0000313" key="2">
    <source>
        <dbReference type="Proteomes" id="UP000324800"/>
    </source>
</evidence>
<accession>A0A5J4TW20</accession>
<name>A0A5J4TW20_9EUKA</name>
<organism evidence="1 2">
    <name type="scientific">Streblomastix strix</name>
    <dbReference type="NCBI Taxonomy" id="222440"/>
    <lineage>
        <taxon>Eukaryota</taxon>
        <taxon>Metamonada</taxon>
        <taxon>Preaxostyla</taxon>
        <taxon>Oxymonadida</taxon>
        <taxon>Streblomastigidae</taxon>
        <taxon>Streblomastix</taxon>
    </lineage>
</organism>
<gene>
    <name evidence="1" type="ORF">EZS28_042350</name>
</gene>
<comment type="caution">
    <text evidence="1">The sequence shown here is derived from an EMBL/GenBank/DDBJ whole genome shotgun (WGS) entry which is preliminary data.</text>
</comment>
<evidence type="ECO:0000313" key="1">
    <source>
        <dbReference type="EMBL" id="KAA6362123.1"/>
    </source>
</evidence>
<dbReference type="Proteomes" id="UP000324800">
    <property type="component" value="Unassembled WGS sequence"/>
</dbReference>